<evidence type="ECO:0000256" key="2">
    <source>
        <dbReference type="ARBA" id="ARBA00022692"/>
    </source>
</evidence>
<keyword evidence="3 6" id="KW-1133">Transmembrane helix</keyword>
<comment type="subcellular location">
    <subcellularLocation>
        <location evidence="1">Membrane</location>
        <topology evidence="1">Multi-pass membrane protein</topology>
    </subcellularLocation>
</comment>
<evidence type="ECO:0000256" key="3">
    <source>
        <dbReference type="ARBA" id="ARBA00022989"/>
    </source>
</evidence>
<feature type="transmembrane region" description="Helical" evidence="6">
    <location>
        <begin position="90"/>
        <end position="115"/>
    </location>
</feature>
<name>A0A1G4JSE0_9SACH</name>
<dbReference type="STRING" id="1230905.A0A1G4JSE0"/>
<dbReference type="InterPro" id="IPR035952">
    <property type="entry name" value="Rhomboid-like_sf"/>
</dbReference>
<dbReference type="Proteomes" id="UP000191024">
    <property type="component" value="Chromosome E"/>
</dbReference>
<dbReference type="OrthoDB" id="272778at2759"/>
<evidence type="ECO:0000256" key="6">
    <source>
        <dbReference type="SAM" id="Phobius"/>
    </source>
</evidence>
<feature type="transmembrane region" description="Helical" evidence="6">
    <location>
        <begin position="12"/>
        <end position="32"/>
    </location>
</feature>
<feature type="transmembrane region" description="Helical" evidence="6">
    <location>
        <begin position="171"/>
        <end position="197"/>
    </location>
</feature>
<dbReference type="GO" id="GO:0016020">
    <property type="term" value="C:membrane"/>
    <property type="evidence" value="ECO:0007669"/>
    <property type="project" value="UniProtKB-SubCell"/>
</dbReference>
<keyword evidence="2 6" id="KW-0812">Transmembrane</keyword>
<evidence type="ECO:0000313" key="7">
    <source>
        <dbReference type="EMBL" id="SCU93761.1"/>
    </source>
</evidence>
<evidence type="ECO:0000256" key="1">
    <source>
        <dbReference type="ARBA" id="ARBA00004141"/>
    </source>
</evidence>
<dbReference type="SUPFAM" id="SSF144091">
    <property type="entry name" value="Rhomboid-like"/>
    <property type="match status" value="1"/>
</dbReference>
<feature type="compositionally biased region" description="Acidic residues" evidence="5">
    <location>
        <begin position="250"/>
        <end position="259"/>
    </location>
</feature>
<dbReference type="AlphaFoldDB" id="A0A1G4JSE0"/>
<feature type="compositionally biased region" description="Polar residues" evidence="5">
    <location>
        <begin position="232"/>
        <end position="247"/>
    </location>
</feature>
<evidence type="ECO:0000256" key="5">
    <source>
        <dbReference type="SAM" id="MobiDB-lite"/>
    </source>
</evidence>
<keyword evidence="4 6" id="KW-0472">Membrane</keyword>
<accession>A0A1G4JSE0</accession>
<evidence type="ECO:0000256" key="4">
    <source>
        <dbReference type="ARBA" id="ARBA00023136"/>
    </source>
</evidence>
<feature type="transmembrane region" description="Helical" evidence="6">
    <location>
        <begin position="52"/>
        <end position="78"/>
    </location>
</feature>
<proteinExistence type="predicted"/>
<dbReference type="EMBL" id="LT598465">
    <property type="protein sequence ID" value="SCU93761.1"/>
    <property type="molecule type" value="Genomic_DNA"/>
</dbReference>
<organism evidence="7 8">
    <name type="scientific">Lachancea mirantina</name>
    <dbReference type="NCBI Taxonomy" id="1230905"/>
    <lineage>
        <taxon>Eukaryota</taxon>
        <taxon>Fungi</taxon>
        <taxon>Dikarya</taxon>
        <taxon>Ascomycota</taxon>
        <taxon>Saccharomycotina</taxon>
        <taxon>Saccharomycetes</taxon>
        <taxon>Saccharomycetales</taxon>
        <taxon>Saccharomycetaceae</taxon>
        <taxon>Lachancea</taxon>
    </lineage>
</organism>
<keyword evidence="8" id="KW-1185">Reference proteome</keyword>
<sequence>MCSETPPGLWNFPISKTLMIATIAIPLVASVADLKYWFLVEYQPFIKEYKQYYRLVIFQLGAINESDAALLALLWYKFRHLERLFGSRKYLSIICLCWVYTTVLLVAANVAINIIPFVEWNRFPTGALPIVLALFHFYKEYTPQLYEFDMVLTRPFGSHSKQLKWKFNNQFVLNAFITLLLINQGLPGIGCGFLSWLTGVLVDKGLFPGLASFRVPLHSRFMLPGFPRRNNDQNVSLRASNNENSMGGSDETEATDNGDEPARPLGVQFLDTFRR</sequence>
<protein>
    <submittedName>
        <fullName evidence="7">LAMI_0E15500g1_1</fullName>
    </submittedName>
</protein>
<evidence type="ECO:0000313" key="8">
    <source>
        <dbReference type="Proteomes" id="UP000191024"/>
    </source>
</evidence>
<reference evidence="7 8" key="1">
    <citation type="submission" date="2016-03" db="EMBL/GenBank/DDBJ databases">
        <authorList>
            <person name="Devillers H."/>
        </authorList>
    </citation>
    <scope>NUCLEOTIDE SEQUENCE [LARGE SCALE GENOMIC DNA]</scope>
    <source>
        <strain evidence="7">CBS 11717</strain>
    </source>
</reference>
<feature type="region of interest" description="Disordered" evidence="5">
    <location>
        <begin position="232"/>
        <end position="275"/>
    </location>
</feature>
<feature type="transmembrane region" description="Helical" evidence="6">
    <location>
        <begin position="121"/>
        <end position="138"/>
    </location>
</feature>
<gene>
    <name evidence="7" type="ORF">LAMI_0E15500G</name>
</gene>